<keyword evidence="9" id="KW-1185">Reference proteome</keyword>
<feature type="compositionally biased region" description="Basic and acidic residues" evidence="4">
    <location>
        <begin position="95"/>
        <end position="105"/>
    </location>
</feature>
<dbReference type="SMART" id="SM00320">
    <property type="entry name" value="WD40"/>
    <property type="match status" value="4"/>
</dbReference>
<dbReference type="SUPFAM" id="SSF69322">
    <property type="entry name" value="Tricorn protease domain 2"/>
    <property type="match status" value="1"/>
</dbReference>
<feature type="domain" description="DUF4062" evidence="5">
    <location>
        <begin position="176"/>
        <end position="274"/>
    </location>
</feature>
<evidence type="ECO:0000256" key="1">
    <source>
        <dbReference type="ARBA" id="ARBA00022574"/>
    </source>
</evidence>
<dbReference type="PANTHER" id="PTHR19871:SF14">
    <property type="entry name" value="DUF4062 DOMAIN-CONTAINING PROTEIN"/>
    <property type="match status" value="1"/>
</dbReference>
<dbReference type="Pfam" id="PF13271">
    <property type="entry name" value="DUF4062"/>
    <property type="match status" value="1"/>
</dbReference>
<dbReference type="PANTHER" id="PTHR19871">
    <property type="entry name" value="BETA TRANSDUCIN-RELATED PROTEIN"/>
    <property type="match status" value="1"/>
</dbReference>
<evidence type="ECO:0000259" key="6">
    <source>
        <dbReference type="Pfam" id="PF24883"/>
    </source>
</evidence>
<feature type="domain" description="Nephrocystin 3-like N-terminal" evidence="6">
    <location>
        <begin position="531"/>
        <end position="646"/>
    </location>
</feature>
<feature type="compositionally biased region" description="Polar residues" evidence="4">
    <location>
        <begin position="1"/>
        <end position="10"/>
    </location>
</feature>
<evidence type="ECO:0000313" key="9">
    <source>
        <dbReference type="Proteomes" id="UP001159428"/>
    </source>
</evidence>
<dbReference type="InterPro" id="IPR015943">
    <property type="entry name" value="WD40/YVTN_repeat-like_dom_sf"/>
</dbReference>
<gene>
    <name evidence="8" type="ORF">PMEA_00012820</name>
</gene>
<dbReference type="InterPro" id="IPR052752">
    <property type="entry name" value="NACHT-WD_repeat"/>
</dbReference>
<dbReference type="InterPro" id="IPR056884">
    <property type="entry name" value="NPHP3-like_N"/>
</dbReference>
<dbReference type="Proteomes" id="UP001159428">
    <property type="component" value="Unassembled WGS sequence"/>
</dbReference>
<dbReference type="Pfam" id="PF24883">
    <property type="entry name" value="NPHP3_N"/>
    <property type="match status" value="1"/>
</dbReference>
<protein>
    <submittedName>
        <fullName evidence="8">Uncharacterized protein</fullName>
    </submittedName>
</protein>
<dbReference type="PROSITE" id="PS50082">
    <property type="entry name" value="WD_REPEATS_2"/>
    <property type="match status" value="2"/>
</dbReference>
<evidence type="ECO:0000259" key="7">
    <source>
        <dbReference type="Pfam" id="PF25469"/>
    </source>
</evidence>
<evidence type="ECO:0000256" key="4">
    <source>
        <dbReference type="SAM" id="MobiDB-lite"/>
    </source>
</evidence>
<evidence type="ECO:0000259" key="5">
    <source>
        <dbReference type="Pfam" id="PF13271"/>
    </source>
</evidence>
<keyword evidence="1 3" id="KW-0853">WD repeat</keyword>
<evidence type="ECO:0000256" key="3">
    <source>
        <dbReference type="PROSITE-ProRule" id="PRU00221"/>
    </source>
</evidence>
<feature type="repeat" description="WD" evidence="3">
    <location>
        <begin position="1341"/>
        <end position="1363"/>
    </location>
</feature>
<dbReference type="EMBL" id="CALNXJ010000022">
    <property type="protein sequence ID" value="CAH3126977.1"/>
    <property type="molecule type" value="Genomic_DNA"/>
</dbReference>
<dbReference type="SUPFAM" id="SSF52540">
    <property type="entry name" value="P-loop containing nucleoside triphosphate hydrolases"/>
    <property type="match status" value="1"/>
</dbReference>
<evidence type="ECO:0000313" key="8">
    <source>
        <dbReference type="EMBL" id="CAH3126977.1"/>
    </source>
</evidence>
<keyword evidence="2" id="KW-0677">Repeat</keyword>
<dbReference type="Gene3D" id="2.130.10.10">
    <property type="entry name" value="YVTN repeat-like/Quinoprotein amine dehydrogenase"/>
    <property type="match status" value="3"/>
</dbReference>
<accession>A0AAU9WV82</accession>
<dbReference type="InterPro" id="IPR025139">
    <property type="entry name" value="DUF4062"/>
</dbReference>
<dbReference type="Gene3D" id="3.40.50.300">
    <property type="entry name" value="P-loop containing nucleotide triphosphate hydrolases"/>
    <property type="match status" value="1"/>
</dbReference>
<dbReference type="InterPro" id="IPR057588">
    <property type="entry name" value="NWD1/2-like_WH"/>
</dbReference>
<sequence>MGSGVSSKGTRATVHAVVGTVRLKKNTPSRKSSASDEGQTTQAGGSNDMEVEGRQLKSNKKSVSQTSSTTTKESSKKGKEKAKPSESKNSSPKPVKPEKSGDKGKAAVNKVTKTSESKKPASKTVPPKKATNGNDRQNVARKSVQLSTGSDLGQRVERVLRGFIEENCPLNSRTVRIFLSSTFTDTEHERNALMEHVYPKLRQFCEKRGYEFQVVDMRWGVRDDATDAHMTTELCLREIKACQEISVGPNFVTLLSEKYGYRPLMPSITAQEFELILSKGSENKIHELLTKWYKMDENCFPVSYILQPVTTWIPNFLNDSCDLSQKEEAQRKWESEYNMMKEFLQQAAKEVLNDEDIWQKYVISVSEVEIKQGLLQVENPKRSCVWFHRAINGLDSDSDNPEALKYTDHCPGGICLNDGAHPQALLHNLKNEKMKQAVDTENTFTYDVTWTPNGIDPSIDEHKKYLDQFCEDFENKIKDMISAGISEHKEAEKDNLLYSEVVQHTLFCKRKLQVVYGRKSTVGEIEDYVRSPSRYPLVIHGKSGCGKTSVIAMAAKSISELLDQKGCICLRFLGTTPKSSTILRVLKSIMQQIKHVYGLTTKIPRSSKGVFDQFPNFLSSATKDNPLIIILDSLDQLSPLHGAWKLIWFPRQLPLHVKFIVSTLPDQEYKCFPILKALFKHPKCFVSVPELSSDDVSDILTNWLKSENRTLQDRQLQVLKEAFKKCPLPLFLKISYDETRLWRSYSTISETCLETTIRKAIDKLLERVEISHGEVLVRRALGYITAASLGLTTNELEDILSCDEDLLHDVFQYWTPPIRRLPPLLWVRIRADLSSYLVDRGADGTQVTCWYHCQFIQAAEDRYLSDAVEKKRLHTHIADYFLGRNYVEEDTKETTLIHGKQVRLASISGQPLLLSKGRYNLRKLHELPVQLIRSQMLDELKSEVLCNFEWLSTKIEVRSLRSVLDNFHSAMNAFNDPDIAAVAETLQLAQDAILSDLNQLPAQFVGRLYECKVQDPFHVVPTNLSLVLAKLVQDSRNPPEPALIPSRGFLTPPGGQLVHTLVVNSASVLYGLAATSNGKYVVTGSQEGVVKVWDNNDGSLFLTVPEAGDEIGMITCGCDDDVIIVSSKTGISLISFETGEILQRVEVKFFEGCPPFTLAGEKGSKVVFLKEKGLHVISASSGKFLHQFSSIFPVGGAGQNSLLTSWNDTVICNSKEDENSLKVIDTSDYKILHAIKVFSEKDEEEFLHLTQVAMKSDKEVLVAKKMKIDLYSVDSGEHLRTYKCKIDDWIRNLSLDPAQNMLVFPKENKVALLDLESGERKDVLPHPNFVSRVFAVGYDVILTSGGDNVVRVWDLTREDVHQQVEKPETVLNIYSIPGDSRHLVTLGRLGIDNFCVTIWDLATMLPLRKVTGITTSYLQIINDRRAAIRVKENVAIVDLHTWRVVNVLKGKIPPYDFLGVDDVCVVNDHTEILTYSHDRKHLTLYDIETGDQVAMLKSGHDIRSFLVNSEGTVVVWDAPKPADQLHVWDLETREQIFVIKREGCERLTLTHAGFTPDGDYFVSSAKKGKKESYIRVSAVWDVRKKELLHDLRYPNDTDTISLTILDNTRVITAHKDLNIVCWDIEEGTPIHILPSNHFSNLRINIMASKGDIVVSYDKKTLIMWDMRAGAQKATFTADKVTAIHPVGEGQCIALGYESVLPLVLLTLQGGDVKPYEFPTEGTKAIAGTDMWIEFEGVKGDIVADEDEKISEDENETIEH</sequence>
<feature type="compositionally biased region" description="Polar residues" evidence="4">
    <location>
        <begin position="29"/>
        <end position="45"/>
    </location>
</feature>
<dbReference type="SUPFAM" id="SSF50969">
    <property type="entry name" value="YVTN repeat-like/Quinoprotein amine dehydrogenase"/>
    <property type="match status" value="1"/>
</dbReference>
<evidence type="ECO:0000256" key="2">
    <source>
        <dbReference type="ARBA" id="ARBA00022737"/>
    </source>
</evidence>
<dbReference type="InterPro" id="IPR011044">
    <property type="entry name" value="Quino_amine_DH_bsu"/>
</dbReference>
<name>A0AAU9WV82_9CNID</name>
<organism evidence="8 9">
    <name type="scientific">Pocillopora meandrina</name>
    <dbReference type="NCBI Taxonomy" id="46732"/>
    <lineage>
        <taxon>Eukaryota</taxon>
        <taxon>Metazoa</taxon>
        <taxon>Cnidaria</taxon>
        <taxon>Anthozoa</taxon>
        <taxon>Hexacorallia</taxon>
        <taxon>Scleractinia</taxon>
        <taxon>Astrocoeniina</taxon>
        <taxon>Pocilloporidae</taxon>
        <taxon>Pocillopora</taxon>
    </lineage>
</organism>
<dbReference type="InterPro" id="IPR001680">
    <property type="entry name" value="WD40_rpt"/>
</dbReference>
<feature type="compositionally biased region" description="Low complexity" evidence="4">
    <location>
        <begin position="61"/>
        <end position="72"/>
    </location>
</feature>
<feature type="domain" description="NWD1/2-like winged helix-turn-helix" evidence="7">
    <location>
        <begin position="754"/>
        <end position="868"/>
    </location>
</feature>
<dbReference type="Pfam" id="PF25469">
    <property type="entry name" value="WHD_NWD1"/>
    <property type="match status" value="1"/>
</dbReference>
<feature type="compositionally biased region" description="Basic and acidic residues" evidence="4">
    <location>
        <begin position="73"/>
        <end position="86"/>
    </location>
</feature>
<reference evidence="8 9" key="1">
    <citation type="submission" date="2022-05" db="EMBL/GenBank/DDBJ databases">
        <authorList>
            <consortium name="Genoscope - CEA"/>
            <person name="William W."/>
        </authorList>
    </citation>
    <scope>NUCLEOTIDE SEQUENCE [LARGE SCALE GENOMIC DNA]</scope>
</reference>
<comment type="caution">
    <text evidence="8">The sequence shown here is derived from an EMBL/GenBank/DDBJ whole genome shotgun (WGS) entry which is preliminary data.</text>
</comment>
<feature type="region of interest" description="Disordered" evidence="4">
    <location>
        <begin position="1"/>
        <end position="149"/>
    </location>
</feature>
<proteinExistence type="predicted"/>
<dbReference type="InterPro" id="IPR027417">
    <property type="entry name" value="P-loop_NTPase"/>
</dbReference>
<dbReference type="Pfam" id="PF00400">
    <property type="entry name" value="WD40"/>
    <property type="match status" value="1"/>
</dbReference>
<feature type="repeat" description="WD" evidence="3">
    <location>
        <begin position="1062"/>
        <end position="1103"/>
    </location>
</feature>